<reference evidence="2" key="2">
    <citation type="submission" date="2019-10" db="EMBL/GenBank/DDBJ databases">
        <title>A de novo genome assembly of a pear dwarfing rootstock.</title>
        <authorList>
            <person name="Wang F."/>
            <person name="Wang J."/>
            <person name="Li S."/>
            <person name="Zhang Y."/>
            <person name="Fang M."/>
            <person name="Ma L."/>
            <person name="Zhao Y."/>
            <person name="Jiang S."/>
        </authorList>
    </citation>
    <scope>NUCLEOTIDE SEQUENCE [LARGE SCALE GENOMIC DNA]</scope>
</reference>
<gene>
    <name evidence="1" type="ORF">D8674_031233</name>
</gene>
<organism evidence="1 2">
    <name type="scientific">Pyrus ussuriensis x Pyrus communis</name>
    <dbReference type="NCBI Taxonomy" id="2448454"/>
    <lineage>
        <taxon>Eukaryota</taxon>
        <taxon>Viridiplantae</taxon>
        <taxon>Streptophyta</taxon>
        <taxon>Embryophyta</taxon>
        <taxon>Tracheophyta</taxon>
        <taxon>Spermatophyta</taxon>
        <taxon>Magnoliopsida</taxon>
        <taxon>eudicotyledons</taxon>
        <taxon>Gunneridae</taxon>
        <taxon>Pentapetalae</taxon>
        <taxon>rosids</taxon>
        <taxon>fabids</taxon>
        <taxon>Rosales</taxon>
        <taxon>Rosaceae</taxon>
        <taxon>Amygdaloideae</taxon>
        <taxon>Maleae</taxon>
        <taxon>Pyrus</taxon>
    </lineage>
</organism>
<dbReference type="OrthoDB" id="1716072at2759"/>
<keyword evidence="2" id="KW-1185">Reference proteome</keyword>
<dbReference type="EMBL" id="SMOL01000781">
    <property type="protein sequence ID" value="KAB2595783.1"/>
    <property type="molecule type" value="Genomic_DNA"/>
</dbReference>
<sequence>MVGQIDKAKSICECLIASEGADLKLEEAFCLFFMGQANFFGGDKRTLLSKKSKVAPQKLPIISQRPISTAFVSE</sequence>
<name>A0A5N5EZ55_9ROSA</name>
<evidence type="ECO:0000313" key="1">
    <source>
        <dbReference type="EMBL" id="KAB2595783.1"/>
    </source>
</evidence>
<comment type="caution">
    <text evidence="1">The sequence shown here is derived from an EMBL/GenBank/DDBJ whole genome shotgun (WGS) entry which is preliminary data.</text>
</comment>
<dbReference type="Proteomes" id="UP000327157">
    <property type="component" value="Chromosome 7"/>
</dbReference>
<evidence type="ECO:0000313" key="2">
    <source>
        <dbReference type="Proteomes" id="UP000327157"/>
    </source>
</evidence>
<accession>A0A5N5EZ55</accession>
<dbReference type="AlphaFoldDB" id="A0A5N5EZ55"/>
<protein>
    <submittedName>
        <fullName evidence="1">Plastid division protein CDP1</fullName>
    </submittedName>
</protein>
<reference evidence="1 2" key="1">
    <citation type="submission" date="2019-09" db="EMBL/GenBank/DDBJ databases">
        <authorList>
            <person name="Ou C."/>
        </authorList>
    </citation>
    <scope>NUCLEOTIDE SEQUENCE [LARGE SCALE GENOMIC DNA]</scope>
    <source>
        <strain evidence="1">S2</strain>
        <tissue evidence="1">Leaf</tissue>
    </source>
</reference>
<reference evidence="1 2" key="3">
    <citation type="submission" date="2019-11" db="EMBL/GenBank/DDBJ databases">
        <title>A de novo genome assembly of a pear dwarfing rootstock.</title>
        <authorList>
            <person name="Wang F."/>
            <person name="Wang J."/>
            <person name="Li S."/>
            <person name="Zhang Y."/>
            <person name="Fang M."/>
            <person name="Ma L."/>
            <person name="Zhao Y."/>
            <person name="Jiang S."/>
        </authorList>
    </citation>
    <scope>NUCLEOTIDE SEQUENCE [LARGE SCALE GENOMIC DNA]</scope>
    <source>
        <strain evidence="1">S2</strain>
        <tissue evidence="1">Leaf</tissue>
    </source>
</reference>
<proteinExistence type="predicted"/>